<proteinExistence type="predicted"/>
<protein>
    <submittedName>
        <fullName evidence="1">Uncharacterized protein</fullName>
    </submittedName>
</protein>
<dbReference type="EMBL" id="HACA01008179">
    <property type="protein sequence ID" value="CDW25540.1"/>
    <property type="molecule type" value="Transcribed_RNA"/>
</dbReference>
<sequence length="70" mass="8218">ILRITGITVVHRTHQIHVKYKESFIDGCRSLSHFFQWSLSPFLCTNTDFATFYFILNISIHICPIEILFS</sequence>
<reference evidence="1" key="1">
    <citation type="submission" date="2014-05" db="EMBL/GenBank/DDBJ databases">
        <authorList>
            <person name="Chronopoulou M."/>
        </authorList>
    </citation>
    <scope>NUCLEOTIDE SEQUENCE</scope>
    <source>
        <tissue evidence="1">Whole organism</tissue>
    </source>
</reference>
<feature type="non-terminal residue" evidence="1">
    <location>
        <position position="1"/>
    </location>
</feature>
<accession>A0A0K2TI97</accession>
<organism evidence="1">
    <name type="scientific">Lepeophtheirus salmonis</name>
    <name type="common">Salmon louse</name>
    <name type="synonym">Caligus salmonis</name>
    <dbReference type="NCBI Taxonomy" id="72036"/>
    <lineage>
        <taxon>Eukaryota</taxon>
        <taxon>Metazoa</taxon>
        <taxon>Ecdysozoa</taxon>
        <taxon>Arthropoda</taxon>
        <taxon>Crustacea</taxon>
        <taxon>Multicrustacea</taxon>
        <taxon>Hexanauplia</taxon>
        <taxon>Copepoda</taxon>
        <taxon>Siphonostomatoida</taxon>
        <taxon>Caligidae</taxon>
        <taxon>Lepeophtheirus</taxon>
    </lineage>
</organism>
<dbReference type="AlphaFoldDB" id="A0A0K2TI97"/>
<name>A0A0K2TI97_LEPSM</name>
<evidence type="ECO:0000313" key="1">
    <source>
        <dbReference type="EMBL" id="CDW25540.1"/>
    </source>
</evidence>